<gene>
    <name evidence="3" type="ORF">LTR16_008283</name>
</gene>
<keyword evidence="4" id="KW-1185">Reference proteome</keyword>
<dbReference type="PANTHER" id="PTHR43719:SF30">
    <property type="entry name" value="TWO-COMPONENT SYSTEM RESPONSE REGULATOR"/>
    <property type="match status" value="1"/>
</dbReference>
<organism evidence="3 4">
    <name type="scientific">Cryomyces antarcticus</name>
    <dbReference type="NCBI Taxonomy" id="329879"/>
    <lineage>
        <taxon>Eukaryota</taxon>
        <taxon>Fungi</taxon>
        <taxon>Dikarya</taxon>
        <taxon>Ascomycota</taxon>
        <taxon>Pezizomycotina</taxon>
        <taxon>Dothideomycetes</taxon>
        <taxon>Dothideomycetes incertae sedis</taxon>
        <taxon>Cryomyces</taxon>
    </lineage>
</organism>
<keyword evidence="1" id="KW-0597">Phosphoprotein</keyword>
<dbReference type="PANTHER" id="PTHR43719">
    <property type="entry name" value="TWO-COMPONENT HISTIDINE KINASE"/>
    <property type="match status" value="1"/>
</dbReference>
<dbReference type="PROSITE" id="PS50113">
    <property type="entry name" value="PAC"/>
    <property type="match status" value="1"/>
</dbReference>
<dbReference type="Proteomes" id="UP001357485">
    <property type="component" value="Unassembled WGS sequence"/>
</dbReference>
<feature type="domain" description="PAC" evidence="2">
    <location>
        <begin position="1"/>
        <end position="43"/>
    </location>
</feature>
<dbReference type="CDD" id="cd00082">
    <property type="entry name" value="HisKA"/>
    <property type="match status" value="1"/>
</dbReference>
<comment type="caution">
    <text evidence="3">The sequence shown here is derived from an EMBL/GenBank/DDBJ whole genome shotgun (WGS) entry which is preliminary data.</text>
</comment>
<dbReference type="InterPro" id="IPR003661">
    <property type="entry name" value="HisK_dim/P_dom"/>
</dbReference>
<sequence length="144" mass="15951">MSGPTWILSTAFPEIDEDGSVVAIMGWLTDISSQKWSERLQAQRLEDALETKRQSENFIDMTSHEMRNPLSAIIQSADGIIAALTTPGDVRELIADAVQTIILCAQHQKRIVDDVLTLSKLDSNLLVITPDQVKPIELVQKALK</sequence>
<dbReference type="SUPFAM" id="SSF47384">
    <property type="entry name" value="Homodimeric domain of signal transducing histidine kinase"/>
    <property type="match status" value="1"/>
</dbReference>
<feature type="non-terminal residue" evidence="3">
    <location>
        <position position="144"/>
    </location>
</feature>
<evidence type="ECO:0000313" key="4">
    <source>
        <dbReference type="Proteomes" id="UP001357485"/>
    </source>
</evidence>
<dbReference type="Gene3D" id="1.10.287.130">
    <property type="match status" value="1"/>
</dbReference>
<name>A0ABR0K2D8_9PEZI</name>
<evidence type="ECO:0000313" key="3">
    <source>
        <dbReference type="EMBL" id="KAK5083305.1"/>
    </source>
</evidence>
<dbReference type="Pfam" id="PF00512">
    <property type="entry name" value="HisKA"/>
    <property type="match status" value="1"/>
</dbReference>
<dbReference type="InterPro" id="IPR036097">
    <property type="entry name" value="HisK_dim/P_sf"/>
</dbReference>
<dbReference type="EMBL" id="JAVRRA010026555">
    <property type="protein sequence ID" value="KAK5083305.1"/>
    <property type="molecule type" value="Genomic_DNA"/>
</dbReference>
<dbReference type="SMART" id="SM00388">
    <property type="entry name" value="HisKA"/>
    <property type="match status" value="1"/>
</dbReference>
<accession>A0ABR0K2D8</accession>
<dbReference type="InterPro" id="IPR000700">
    <property type="entry name" value="PAS-assoc_C"/>
</dbReference>
<proteinExistence type="predicted"/>
<protein>
    <recommendedName>
        <fullName evidence="2">PAC domain-containing protein</fullName>
    </recommendedName>
</protein>
<evidence type="ECO:0000259" key="2">
    <source>
        <dbReference type="PROSITE" id="PS50113"/>
    </source>
</evidence>
<dbReference type="InterPro" id="IPR050956">
    <property type="entry name" value="2C_system_His_kinase"/>
</dbReference>
<reference evidence="3 4" key="1">
    <citation type="submission" date="2023-08" db="EMBL/GenBank/DDBJ databases">
        <title>Black Yeasts Isolated from many extreme environments.</title>
        <authorList>
            <person name="Coleine C."/>
            <person name="Stajich J.E."/>
            <person name="Selbmann L."/>
        </authorList>
    </citation>
    <scope>NUCLEOTIDE SEQUENCE [LARGE SCALE GENOMIC DNA]</scope>
    <source>
        <strain evidence="3 4">CCFEE 536</strain>
    </source>
</reference>
<evidence type="ECO:0000256" key="1">
    <source>
        <dbReference type="ARBA" id="ARBA00022553"/>
    </source>
</evidence>